<comment type="caution">
    <text evidence="10">The sequence shown here is derived from an EMBL/GenBank/DDBJ whole genome shotgun (WGS) entry which is preliminary data.</text>
</comment>
<dbReference type="UniPathway" id="UPA01057">
    <property type="reaction ID" value="UER00164"/>
</dbReference>
<evidence type="ECO:0000256" key="5">
    <source>
        <dbReference type="ARBA" id="ARBA00023211"/>
    </source>
</evidence>
<dbReference type="GO" id="GO:0000287">
    <property type="term" value="F:magnesium ion binding"/>
    <property type="evidence" value="ECO:0007669"/>
    <property type="project" value="UniProtKB-UniRule"/>
</dbReference>
<dbReference type="InterPro" id="IPR032264">
    <property type="entry name" value="MenD_middle"/>
</dbReference>
<proteinExistence type="inferred from homology"/>
<accession>A0A841Q4T5</accession>
<keyword evidence="6" id="KW-0474">Menaquinone biosynthesis</keyword>
<comment type="pathway">
    <text evidence="6">Quinol/quinone metabolism; menaquinone biosynthesis.</text>
</comment>
<comment type="cofactor">
    <cofactor evidence="6">
        <name>Mg(2+)</name>
        <dbReference type="ChEBI" id="CHEBI:18420"/>
    </cofactor>
    <cofactor evidence="6">
        <name>Mn(2+)</name>
        <dbReference type="ChEBI" id="CHEBI:29035"/>
    </cofactor>
</comment>
<keyword evidence="4 6" id="KW-0786">Thiamine pyrophosphate</keyword>
<name>A0A841Q4T5_9BACI</name>
<evidence type="ECO:0000256" key="2">
    <source>
        <dbReference type="ARBA" id="ARBA00022723"/>
    </source>
</evidence>
<comment type="catalytic activity">
    <reaction evidence="6">
        <text>isochorismate + 2-oxoglutarate + H(+) = 5-enolpyruvoyl-6-hydroxy-2-succinyl-cyclohex-3-ene-1-carboxylate + CO2</text>
        <dbReference type="Rhea" id="RHEA:25593"/>
        <dbReference type="ChEBI" id="CHEBI:15378"/>
        <dbReference type="ChEBI" id="CHEBI:16526"/>
        <dbReference type="ChEBI" id="CHEBI:16810"/>
        <dbReference type="ChEBI" id="CHEBI:29780"/>
        <dbReference type="ChEBI" id="CHEBI:58818"/>
        <dbReference type="EC" id="2.2.1.9"/>
    </reaction>
</comment>
<protein>
    <recommendedName>
        <fullName evidence="6">2-succinyl-5-enolpyruvyl-6-hydroxy-3-cyclohexene-1-carboxylate synthase</fullName>
        <shortName evidence="6">SEPHCHC synthase</shortName>
        <ecNumber evidence="6">2.2.1.9</ecNumber>
    </recommendedName>
    <alternativeName>
        <fullName evidence="6">Menaquinone biosynthesis protein MenD</fullName>
    </alternativeName>
</protein>
<comment type="similarity">
    <text evidence="6">Belongs to the TPP enzyme family. MenD subfamily.</text>
</comment>
<sequence length="579" mass="65146">MNHTENLSYFVAHFVDELSKSGVTDVVISPGSRSTPLALMFAEHPKMKHWVNLDERSASFFALGMAKEINKPVVLLCTSGTAAANYLPAIVEAYYSRVPLIVVTADRPHELRDVGAPQAIDQVKMYGDYVKWFHEMALPEIENNMLHYVRSIASRAVSTAEQDNAGPVHLNVPLREPLIPNFFLPNLWGKSESSAPFFTHFSGKKELSERQLEGIVSHIKDKAKGLIVCGPQMDMEFREAIFKLAMKWNVPVLADPLSQLRAGKNEKGLLIEAYDTILKSSDIRAKLKPDYIIRFGAMPVSKPYLFFVKENRDIPHYVVESTEGYREPALLNTQYVYADPHAFCLACAEVNLENDAEFTNRWIELNNTVKRKWKEDSEVLTEGHAVTTIQKCLGDNHILYVGNSMPIRDVDTFFMGTSAEVKIIGNRGANGIDGIVSSAIGAAAHGKKVTLLIGDLSFYHDMNGLLAAKQCNIDLTIVLINNNGGGIFSFLPQAQEPKHFEVLFGTPLDLSFQKIAHLYEGYYARIESWSHFEDELEKAYQSNGIKMLEIVTNRDENVSWHRELWQDVEKMLLRIVGNH</sequence>
<evidence type="ECO:0000259" key="7">
    <source>
        <dbReference type="Pfam" id="PF02775"/>
    </source>
</evidence>
<keyword evidence="1 6" id="KW-0808">Transferase</keyword>
<dbReference type="PIRSF" id="PIRSF004983">
    <property type="entry name" value="MenD"/>
    <property type="match status" value="1"/>
</dbReference>
<dbReference type="InterPro" id="IPR029061">
    <property type="entry name" value="THDP-binding"/>
</dbReference>
<dbReference type="CDD" id="cd07037">
    <property type="entry name" value="TPP_PYR_MenD"/>
    <property type="match status" value="1"/>
</dbReference>
<organism evidence="10 11">
    <name type="scientific">Salirhabdus euzebyi</name>
    <dbReference type="NCBI Taxonomy" id="394506"/>
    <lineage>
        <taxon>Bacteria</taxon>
        <taxon>Bacillati</taxon>
        <taxon>Bacillota</taxon>
        <taxon>Bacilli</taxon>
        <taxon>Bacillales</taxon>
        <taxon>Bacillaceae</taxon>
        <taxon>Salirhabdus</taxon>
    </lineage>
</organism>
<comment type="cofactor">
    <cofactor evidence="6">
        <name>thiamine diphosphate</name>
        <dbReference type="ChEBI" id="CHEBI:58937"/>
    </cofactor>
    <text evidence="6">Binds 1 thiamine pyrophosphate per subunit.</text>
</comment>
<reference evidence="10 11" key="1">
    <citation type="submission" date="2020-08" db="EMBL/GenBank/DDBJ databases">
        <title>Genomic Encyclopedia of Type Strains, Phase IV (KMG-IV): sequencing the most valuable type-strain genomes for metagenomic binning, comparative biology and taxonomic classification.</title>
        <authorList>
            <person name="Goeker M."/>
        </authorList>
    </citation>
    <scope>NUCLEOTIDE SEQUENCE [LARGE SCALE GENOMIC DNA]</scope>
    <source>
        <strain evidence="10 11">DSM 19612</strain>
    </source>
</reference>
<dbReference type="Gene3D" id="3.40.50.1220">
    <property type="entry name" value="TPP-binding domain"/>
    <property type="match status" value="1"/>
</dbReference>
<dbReference type="UniPathway" id="UPA00079"/>
<dbReference type="PANTHER" id="PTHR42916">
    <property type="entry name" value="2-SUCCINYL-5-ENOLPYRUVYL-6-HYDROXY-3-CYCLOHEXENE-1-CARBOXYLATE SYNTHASE"/>
    <property type="match status" value="1"/>
</dbReference>
<dbReference type="SUPFAM" id="SSF52518">
    <property type="entry name" value="Thiamin diphosphate-binding fold (THDP-binding)"/>
    <property type="match status" value="2"/>
</dbReference>
<dbReference type="PANTHER" id="PTHR42916:SF1">
    <property type="entry name" value="PROTEIN PHYLLO, CHLOROPLASTIC"/>
    <property type="match status" value="1"/>
</dbReference>
<feature type="domain" description="Thiamine pyrophosphate enzyme TPP-binding" evidence="7">
    <location>
        <begin position="436"/>
        <end position="550"/>
    </location>
</feature>
<evidence type="ECO:0000259" key="8">
    <source>
        <dbReference type="Pfam" id="PF02776"/>
    </source>
</evidence>
<dbReference type="GO" id="GO:0030976">
    <property type="term" value="F:thiamine pyrophosphate binding"/>
    <property type="evidence" value="ECO:0007669"/>
    <property type="project" value="UniProtKB-UniRule"/>
</dbReference>
<comment type="function">
    <text evidence="6">Catalyzes the thiamine diphosphate-dependent decarboxylation of 2-oxoglutarate and the subsequent addition of the resulting succinic semialdehyde-thiamine pyrophosphate anion to isochorismate to yield 2-succinyl-5-enolpyruvyl-6-hydroxy-3-cyclohexene-1-carboxylate (SEPHCHC).</text>
</comment>
<evidence type="ECO:0000313" key="11">
    <source>
        <dbReference type="Proteomes" id="UP000581688"/>
    </source>
</evidence>
<comment type="subunit">
    <text evidence="6">Homodimer.</text>
</comment>
<keyword evidence="2 6" id="KW-0479">Metal-binding</keyword>
<comment type="pathway">
    <text evidence="6">Quinol/quinone metabolism; 1,4-dihydroxy-2-naphthoate biosynthesis; 1,4-dihydroxy-2-naphthoate from chorismate: step 2/7.</text>
</comment>
<evidence type="ECO:0000256" key="4">
    <source>
        <dbReference type="ARBA" id="ARBA00023052"/>
    </source>
</evidence>
<evidence type="ECO:0000259" key="9">
    <source>
        <dbReference type="Pfam" id="PF16582"/>
    </source>
</evidence>
<dbReference type="Pfam" id="PF02775">
    <property type="entry name" value="TPP_enzyme_C"/>
    <property type="match status" value="1"/>
</dbReference>
<dbReference type="Proteomes" id="UP000581688">
    <property type="component" value="Unassembled WGS sequence"/>
</dbReference>
<keyword evidence="11" id="KW-1185">Reference proteome</keyword>
<dbReference type="GO" id="GO:0030145">
    <property type="term" value="F:manganese ion binding"/>
    <property type="evidence" value="ECO:0007669"/>
    <property type="project" value="UniProtKB-UniRule"/>
</dbReference>
<dbReference type="Pfam" id="PF16582">
    <property type="entry name" value="TPP_enzyme_M_2"/>
    <property type="match status" value="1"/>
</dbReference>
<dbReference type="InterPro" id="IPR004433">
    <property type="entry name" value="MenaQ_synth_MenD"/>
</dbReference>
<gene>
    <name evidence="6" type="primary">menD</name>
    <name evidence="10" type="ORF">HNQ94_001853</name>
</gene>
<evidence type="ECO:0000313" key="10">
    <source>
        <dbReference type="EMBL" id="MBB6453404.1"/>
    </source>
</evidence>
<dbReference type="AlphaFoldDB" id="A0A841Q4T5"/>
<dbReference type="CDD" id="cd02009">
    <property type="entry name" value="TPP_SHCHC_synthase"/>
    <property type="match status" value="1"/>
</dbReference>
<dbReference type="GO" id="GO:0070204">
    <property type="term" value="F:2-succinyl-5-enolpyruvyl-6-hydroxy-3-cyclohexene-1-carboxylic-acid synthase activity"/>
    <property type="evidence" value="ECO:0007669"/>
    <property type="project" value="UniProtKB-UniRule"/>
</dbReference>
<feature type="domain" description="Menaquinone biosynthesis protein MenD middle" evidence="9">
    <location>
        <begin position="222"/>
        <end position="401"/>
    </location>
</feature>
<dbReference type="HAMAP" id="MF_01659">
    <property type="entry name" value="MenD"/>
    <property type="match status" value="1"/>
</dbReference>
<dbReference type="NCBIfam" id="TIGR00173">
    <property type="entry name" value="menD"/>
    <property type="match status" value="1"/>
</dbReference>
<dbReference type="InterPro" id="IPR011766">
    <property type="entry name" value="TPP_enzyme_TPP-bd"/>
</dbReference>
<dbReference type="Gene3D" id="3.40.50.970">
    <property type="match status" value="2"/>
</dbReference>
<dbReference type="EMBL" id="JACHGH010000005">
    <property type="protein sequence ID" value="MBB6453404.1"/>
    <property type="molecule type" value="Genomic_DNA"/>
</dbReference>
<evidence type="ECO:0000256" key="1">
    <source>
        <dbReference type="ARBA" id="ARBA00022679"/>
    </source>
</evidence>
<dbReference type="RefSeq" id="WP_174497816.1">
    <property type="nucleotide sequence ID" value="NZ_CADDWK010000020.1"/>
</dbReference>
<dbReference type="GO" id="GO:0009234">
    <property type="term" value="P:menaquinone biosynthetic process"/>
    <property type="evidence" value="ECO:0007669"/>
    <property type="project" value="UniProtKB-UniRule"/>
</dbReference>
<dbReference type="Pfam" id="PF02776">
    <property type="entry name" value="TPP_enzyme_N"/>
    <property type="match status" value="1"/>
</dbReference>
<feature type="domain" description="Thiamine pyrophosphate enzyme N-terminal TPP-binding" evidence="8">
    <location>
        <begin position="13"/>
        <end position="125"/>
    </location>
</feature>
<keyword evidence="5 6" id="KW-0464">Manganese</keyword>
<keyword evidence="3 6" id="KW-0460">Magnesium</keyword>
<evidence type="ECO:0000256" key="3">
    <source>
        <dbReference type="ARBA" id="ARBA00022842"/>
    </source>
</evidence>
<dbReference type="InterPro" id="IPR012001">
    <property type="entry name" value="Thiamin_PyroP_enz_TPP-bd_dom"/>
</dbReference>
<dbReference type="EC" id="2.2.1.9" evidence="6"/>
<evidence type="ECO:0000256" key="6">
    <source>
        <dbReference type="HAMAP-Rule" id="MF_01659"/>
    </source>
</evidence>